<comment type="subcellular location">
    <subcellularLocation>
        <location evidence="1">Cell inner membrane</location>
        <topology evidence="1">Multi-pass membrane protein</topology>
    </subcellularLocation>
</comment>
<dbReference type="AlphaFoldDB" id="A0A1S2M348"/>
<reference evidence="9 11" key="1">
    <citation type="submission" date="2016-10" db="EMBL/GenBank/DDBJ databases">
        <title>Draft genome sequences of four alkaliphilic bacteria belonging to the Anaerobacillus genus.</title>
        <authorList>
            <person name="Bassil N.M."/>
            <person name="Lloyd J.R."/>
        </authorList>
    </citation>
    <scope>NUCLEOTIDE SEQUENCE [LARGE SCALE GENOMIC DNA]</scope>
    <source>
        <strain evidence="9 11">NB2006</strain>
    </source>
</reference>
<dbReference type="NCBIfam" id="TIGR00786">
    <property type="entry name" value="dctM"/>
    <property type="match status" value="1"/>
</dbReference>
<reference evidence="10 11" key="2">
    <citation type="journal article" date="2017" name="Genome Announc.">
        <title>Draft Genome Sequences of Four Alkaliphilic Bacteria Belonging to the Anaerobacillus Genus.</title>
        <authorList>
            <person name="Bassil N.M."/>
            <person name="Lloyd J.R."/>
        </authorList>
    </citation>
    <scope>NUCLEOTIDE SEQUENCE [LARGE SCALE GENOMIC DNA]</scope>
    <source>
        <strain evidence="10 11">NB2006</strain>
    </source>
</reference>
<dbReference type="Proteomes" id="UP000180175">
    <property type="component" value="Chromosome"/>
</dbReference>
<feature type="transmembrane region" description="Helical" evidence="7">
    <location>
        <begin position="6"/>
        <end position="35"/>
    </location>
</feature>
<feature type="transmembrane region" description="Helical" evidence="7">
    <location>
        <begin position="271"/>
        <end position="291"/>
    </location>
</feature>
<sequence>MFYILVSIFLILLLFGTPIFIAIIIPSLISFFTTFQNLNETLAIQRLIGGIDTFSLLAIPFFMFAAAIMSEGRIGGRLVSFVNSLVGHLPGGLALATVVTCTLFGAISGTGPAAIVAVGTILLPALLKEGYSEKLALGTIVSSSTLSMLIPPGVAMILYGVISGTSIGKVFISGISVGLLTSAFFMLFIFIYAKKYNLPRSKRATFKEVLHSFIQAFWALGFPVVILGGIYLGIVTPTEAAAIAVAYVIIVELLIYRSLKPLDIYRIAASSGRVIAMIFILIAAGSLLSWLLTVAQIPQMLVSLLDGMNPILILLLINVIFLIAGMFLDPNSSIIILTPLVYPVAMSIGVDPVHLGILIVMNASIGMITPPFGLNIFVATGTFKVPYERVVPGLVPFIFISIITLLLVTFIPEIALWLPNLMP</sequence>
<evidence type="ECO:0000256" key="7">
    <source>
        <dbReference type="SAM" id="Phobius"/>
    </source>
</evidence>
<dbReference type="GO" id="GO:0005886">
    <property type="term" value="C:plasma membrane"/>
    <property type="evidence" value="ECO:0007669"/>
    <property type="project" value="UniProtKB-SubCell"/>
</dbReference>
<accession>A0A1S2M348</accession>
<dbReference type="EMBL" id="LQXD01000081">
    <property type="protein sequence ID" value="OIJ19179.1"/>
    <property type="molecule type" value="Genomic_DNA"/>
</dbReference>
<evidence type="ECO:0000259" key="8">
    <source>
        <dbReference type="Pfam" id="PF06808"/>
    </source>
</evidence>
<feature type="transmembrane region" description="Helical" evidence="7">
    <location>
        <begin position="394"/>
        <end position="418"/>
    </location>
</feature>
<name>A0A1S2M348_9BACI</name>
<feature type="transmembrane region" description="Helical" evidence="7">
    <location>
        <begin position="213"/>
        <end position="234"/>
    </location>
</feature>
<protein>
    <submittedName>
        <fullName evidence="10">TRAP transporter large permease</fullName>
    </submittedName>
</protein>
<feature type="transmembrane region" description="Helical" evidence="7">
    <location>
        <begin position="311"/>
        <end position="328"/>
    </location>
</feature>
<organism evidence="9 11">
    <name type="scientific">Anaerobacillus isosaccharinicus</name>
    <dbReference type="NCBI Taxonomy" id="1532552"/>
    <lineage>
        <taxon>Bacteria</taxon>
        <taxon>Bacillati</taxon>
        <taxon>Bacillota</taxon>
        <taxon>Bacilli</taxon>
        <taxon>Bacillales</taxon>
        <taxon>Bacillaceae</taxon>
        <taxon>Anaerobacillus</taxon>
    </lineage>
</organism>
<feature type="domain" description="TRAP C4-dicarboxylate transport system permease DctM subunit" evidence="8">
    <location>
        <begin position="8"/>
        <end position="414"/>
    </location>
</feature>
<feature type="transmembrane region" description="Helical" evidence="7">
    <location>
        <begin position="171"/>
        <end position="193"/>
    </location>
</feature>
<keyword evidence="3" id="KW-0997">Cell inner membrane</keyword>
<evidence type="ECO:0000256" key="3">
    <source>
        <dbReference type="ARBA" id="ARBA00022519"/>
    </source>
</evidence>
<evidence type="ECO:0000256" key="6">
    <source>
        <dbReference type="ARBA" id="ARBA00023136"/>
    </source>
</evidence>
<keyword evidence="2" id="KW-1003">Cell membrane</keyword>
<dbReference type="InterPro" id="IPR004681">
    <property type="entry name" value="TRAP_DctM"/>
</dbReference>
<keyword evidence="5 7" id="KW-1133">Transmembrane helix</keyword>
<gene>
    <name evidence="10" type="ORF">AWH56_021880</name>
    <name evidence="9" type="ORF">AWH56_09565</name>
</gene>
<reference evidence="10" key="4">
    <citation type="submission" date="2020-10" db="EMBL/GenBank/DDBJ databases">
        <authorList>
            <person name="Bassil N.M."/>
            <person name="Lloyd J.R."/>
        </authorList>
    </citation>
    <scope>NUCLEOTIDE SEQUENCE</scope>
    <source>
        <strain evidence="10">NB2006</strain>
    </source>
</reference>
<evidence type="ECO:0000313" key="9">
    <source>
        <dbReference type="EMBL" id="OIJ19179.1"/>
    </source>
</evidence>
<feature type="transmembrane region" description="Helical" evidence="7">
    <location>
        <begin position="135"/>
        <end position="159"/>
    </location>
</feature>
<dbReference type="Pfam" id="PF06808">
    <property type="entry name" value="DctM"/>
    <property type="match status" value="1"/>
</dbReference>
<dbReference type="KEGG" id="aia:AWH56_021880"/>
<keyword evidence="11" id="KW-1185">Reference proteome</keyword>
<dbReference type="OrthoDB" id="9785600at2"/>
<dbReference type="RefSeq" id="WP_071316937.1">
    <property type="nucleotide sequence ID" value="NZ_CP063356.2"/>
</dbReference>
<dbReference type="InterPro" id="IPR010656">
    <property type="entry name" value="DctM"/>
</dbReference>
<reference evidence="10 11" key="3">
    <citation type="journal article" date="2019" name="Int. J. Syst. Evol. Microbiol.">
        <title>Anaerobacillus isosaccharinicus sp. nov., an alkaliphilic bacterium which degrades isosaccharinic acid.</title>
        <authorList>
            <person name="Bassil N.M."/>
            <person name="Lloyd J.R."/>
        </authorList>
    </citation>
    <scope>NUCLEOTIDE SEQUENCE [LARGE SCALE GENOMIC DNA]</scope>
    <source>
        <strain evidence="10 11">NB2006</strain>
    </source>
</reference>
<keyword evidence="6 7" id="KW-0472">Membrane</keyword>
<evidence type="ECO:0000313" key="10">
    <source>
        <dbReference type="EMBL" id="QOY35311.1"/>
    </source>
</evidence>
<feature type="transmembrane region" description="Helical" evidence="7">
    <location>
        <begin position="90"/>
        <end position="123"/>
    </location>
</feature>
<feature type="transmembrane region" description="Helical" evidence="7">
    <location>
        <begin position="240"/>
        <end position="259"/>
    </location>
</feature>
<evidence type="ECO:0000256" key="5">
    <source>
        <dbReference type="ARBA" id="ARBA00022989"/>
    </source>
</evidence>
<keyword evidence="4 7" id="KW-0812">Transmembrane</keyword>
<dbReference type="EMBL" id="CP063356">
    <property type="protein sequence ID" value="QOY35311.1"/>
    <property type="molecule type" value="Genomic_DNA"/>
</dbReference>
<dbReference type="GO" id="GO:0022857">
    <property type="term" value="F:transmembrane transporter activity"/>
    <property type="evidence" value="ECO:0007669"/>
    <property type="project" value="TreeGrafter"/>
</dbReference>
<evidence type="ECO:0000256" key="1">
    <source>
        <dbReference type="ARBA" id="ARBA00004429"/>
    </source>
</evidence>
<feature type="transmembrane region" description="Helical" evidence="7">
    <location>
        <begin position="47"/>
        <end position="70"/>
    </location>
</feature>
<evidence type="ECO:0000256" key="4">
    <source>
        <dbReference type="ARBA" id="ARBA00022692"/>
    </source>
</evidence>
<evidence type="ECO:0000256" key="2">
    <source>
        <dbReference type="ARBA" id="ARBA00022475"/>
    </source>
</evidence>
<evidence type="ECO:0000313" key="11">
    <source>
        <dbReference type="Proteomes" id="UP000180175"/>
    </source>
</evidence>
<dbReference type="PANTHER" id="PTHR33362">
    <property type="entry name" value="SIALIC ACID TRAP TRANSPORTER PERMEASE PROTEIN SIAT-RELATED"/>
    <property type="match status" value="1"/>
</dbReference>
<dbReference type="PIRSF" id="PIRSF006066">
    <property type="entry name" value="HI0050"/>
    <property type="match status" value="1"/>
</dbReference>
<proteinExistence type="predicted"/>